<dbReference type="EMBL" id="LR796917">
    <property type="protein sequence ID" value="CAB4174223.1"/>
    <property type="molecule type" value="Genomic_DNA"/>
</dbReference>
<evidence type="ECO:0000313" key="5">
    <source>
        <dbReference type="EMBL" id="CAB4174223.1"/>
    </source>
</evidence>
<name>A0A6J5R5A9_9CAUD</name>
<dbReference type="EMBL" id="LR796548">
    <property type="protein sequence ID" value="CAB4150859.1"/>
    <property type="molecule type" value="Genomic_DNA"/>
</dbReference>
<dbReference type="EMBL" id="LR796305">
    <property type="protein sequence ID" value="CAB4135664.1"/>
    <property type="molecule type" value="Genomic_DNA"/>
</dbReference>
<dbReference type="EMBL" id="LR796980">
    <property type="protein sequence ID" value="CAB4179565.1"/>
    <property type="molecule type" value="Genomic_DNA"/>
</dbReference>
<dbReference type="EMBL" id="LR796461">
    <property type="protein sequence ID" value="CAB4146168.1"/>
    <property type="molecule type" value="Genomic_DNA"/>
</dbReference>
<evidence type="ECO:0000313" key="3">
    <source>
        <dbReference type="EMBL" id="CAB4150859.1"/>
    </source>
</evidence>
<organism evidence="7">
    <name type="scientific">uncultured Caudovirales phage</name>
    <dbReference type="NCBI Taxonomy" id="2100421"/>
    <lineage>
        <taxon>Viruses</taxon>
        <taxon>Duplodnaviria</taxon>
        <taxon>Heunggongvirae</taxon>
        <taxon>Uroviricota</taxon>
        <taxon>Caudoviricetes</taxon>
        <taxon>Peduoviridae</taxon>
        <taxon>Maltschvirus</taxon>
        <taxon>Maltschvirus maltsch</taxon>
    </lineage>
</organism>
<evidence type="ECO:0000313" key="1">
    <source>
        <dbReference type="EMBL" id="CAB4135664.1"/>
    </source>
</evidence>
<evidence type="ECO:0000313" key="7">
    <source>
        <dbReference type="EMBL" id="CAB4188868.1"/>
    </source>
</evidence>
<accession>A0A6J5R5A9</accession>
<evidence type="ECO:0000313" key="10">
    <source>
        <dbReference type="EMBL" id="CAB4220037.1"/>
    </source>
</evidence>
<protein>
    <submittedName>
        <fullName evidence="7">Uncharacterized protein</fullName>
    </submittedName>
</protein>
<reference evidence="7" key="1">
    <citation type="submission" date="2020-05" db="EMBL/GenBank/DDBJ databases">
        <authorList>
            <person name="Chiriac C."/>
            <person name="Salcher M."/>
            <person name="Ghai R."/>
            <person name="Kavagutti S V."/>
        </authorList>
    </citation>
    <scope>NUCLEOTIDE SEQUENCE</scope>
</reference>
<dbReference type="EMBL" id="LR797180">
    <property type="protein sequence ID" value="CAB4191973.1"/>
    <property type="molecule type" value="Genomic_DNA"/>
</dbReference>
<sequence length="114" mass="13443">MIDYMEIGSSPTDEYCAQLGSDGYEVLSRIELNAYVHQLERMFPHVKETDSLKFAVKRFNHDFGTYAEVVIYFNTENEHDYEYAILIEHNLPMNWDEEAKEEIKQQLENKGIKS</sequence>
<dbReference type="EMBL" id="LR797434">
    <property type="protein sequence ID" value="CAB4216203.1"/>
    <property type="molecule type" value="Genomic_DNA"/>
</dbReference>
<dbReference type="EMBL" id="LR797492">
    <property type="protein sequence ID" value="CAB4220037.1"/>
    <property type="molecule type" value="Genomic_DNA"/>
</dbReference>
<dbReference type="EMBL" id="LR796709">
    <property type="protein sequence ID" value="CAB4161551.1"/>
    <property type="molecule type" value="Genomic_DNA"/>
</dbReference>
<gene>
    <name evidence="6" type="ORF">UFOVP1031_148</name>
    <name evidence="7" type="ORF">UFOVP1172_144</name>
    <name evidence="8" type="ORF">UFOVP1240_49</name>
    <name evidence="9" type="ORF">UFOVP1486_106</name>
    <name evidence="11" type="ORF">UFOVP1578_63</name>
    <name evidence="10" type="ORF">UFOVP1630_55</name>
    <name evidence="1" type="ORF">UFOVP288_66</name>
    <name evidence="2" type="ORF">UFOVP483_130</name>
    <name evidence="3" type="ORF">UFOVP573_49</name>
    <name evidence="4" type="ORF">UFOVP769_66</name>
    <name evidence="5" type="ORF">UFOVP962_34</name>
</gene>
<dbReference type="EMBL" id="LR798423">
    <property type="protein sequence ID" value="CAB5230679.1"/>
    <property type="molecule type" value="Genomic_DNA"/>
</dbReference>
<evidence type="ECO:0000313" key="6">
    <source>
        <dbReference type="EMBL" id="CAB4179565.1"/>
    </source>
</evidence>
<dbReference type="EMBL" id="LR797130">
    <property type="protein sequence ID" value="CAB4188868.1"/>
    <property type="molecule type" value="Genomic_DNA"/>
</dbReference>
<evidence type="ECO:0000313" key="9">
    <source>
        <dbReference type="EMBL" id="CAB4216203.1"/>
    </source>
</evidence>
<evidence type="ECO:0000313" key="2">
    <source>
        <dbReference type="EMBL" id="CAB4146168.1"/>
    </source>
</evidence>
<evidence type="ECO:0000313" key="4">
    <source>
        <dbReference type="EMBL" id="CAB4161551.1"/>
    </source>
</evidence>
<proteinExistence type="predicted"/>
<evidence type="ECO:0000313" key="11">
    <source>
        <dbReference type="EMBL" id="CAB5230679.1"/>
    </source>
</evidence>
<evidence type="ECO:0000313" key="8">
    <source>
        <dbReference type="EMBL" id="CAB4191973.1"/>
    </source>
</evidence>